<dbReference type="Pfam" id="PF02854">
    <property type="entry name" value="MIF4G"/>
    <property type="match status" value="1"/>
</dbReference>
<evidence type="ECO:0000256" key="7">
    <source>
        <dbReference type="ARBA" id="ARBA00022917"/>
    </source>
</evidence>
<feature type="region of interest" description="Disordered" evidence="8">
    <location>
        <begin position="488"/>
        <end position="522"/>
    </location>
</feature>
<dbReference type="InterPro" id="IPR016024">
    <property type="entry name" value="ARM-type_fold"/>
</dbReference>
<dbReference type="SMART" id="SM00543">
    <property type="entry name" value="MIF4G"/>
    <property type="match status" value="1"/>
</dbReference>
<feature type="compositionally biased region" description="Low complexity" evidence="8">
    <location>
        <begin position="68"/>
        <end position="83"/>
    </location>
</feature>
<feature type="compositionally biased region" description="Polar residues" evidence="8">
    <location>
        <begin position="494"/>
        <end position="516"/>
    </location>
</feature>
<feature type="region of interest" description="Disordered" evidence="8">
    <location>
        <begin position="1368"/>
        <end position="1518"/>
    </location>
</feature>
<feature type="compositionally biased region" description="Low complexity" evidence="8">
    <location>
        <begin position="833"/>
        <end position="842"/>
    </location>
</feature>
<evidence type="ECO:0000313" key="10">
    <source>
        <dbReference type="EMBL" id="ROV98184.1"/>
    </source>
</evidence>
<evidence type="ECO:0000256" key="3">
    <source>
        <dbReference type="ARBA" id="ARBA00022490"/>
    </source>
</evidence>
<feature type="region of interest" description="Disordered" evidence="8">
    <location>
        <begin position="568"/>
        <end position="861"/>
    </location>
</feature>
<feature type="domain" description="MIF4G" evidence="9">
    <location>
        <begin position="1105"/>
        <end position="1344"/>
    </location>
</feature>
<dbReference type="EMBL" id="LJZO01000014">
    <property type="protein sequence ID" value="ROV98184.1"/>
    <property type="molecule type" value="Genomic_DNA"/>
</dbReference>
<dbReference type="SUPFAM" id="SSF48371">
    <property type="entry name" value="ARM repeat"/>
    <property type="match status" value="1"/>
</dbReference>
<dbReference type="Gene3D" id="1.25.40.180">
    <property type="match status" value="1"/>
</dbReference>
<keyword evidence="6" id="KW-0694">RNA-binding</keyword>
<dbReference type="PANTHER" id="PTHR23253:SF9">
    <property type="entry name" value="EUKARYOTIC TRANSLATION INITIATION FACTOR 4 GAMMA 2"/>
    <property type="match status" value="1"/>
</dbReference>
<organism evidence="10 11">
    <name type="scientific">Cytospora chrysosperma</name>
    <name type="common">Cytospora canker fungus</name>
    <name type="synonym">Sphaeria chrysosperma</name>
    <dbReference type="NCBI Taxonomy" id="252740"/>
    <lineage>
        <taxon>Eukaryota</taxon>
        <taxon>Fungi</taxon>
        <taxon>Dikarya</taxon>
        <taxon>Ascomycota</taxon>
        <taxon>Pezizomycotina</taxon>
        <taxon>Sordariomycetes</taxon>
        <taxon>Sordariomycetidae</taxon>
        <taxon>Diaporthales</taxon>
        <taxon>Cytosporaceae</taxon>
        <taxon>Cytospora</taxon>
    </lineage>
</organism>
<dbReference type="STRING" id="252740.A0A423W4D6"/>
<feature type="region of interest" description="Disordered" evidence="8">
    <location>
        <begin position="339"/>
        <end position="385"/>
    </location>
</feature>
<dbReference type="GO" id="GO:0016281">
    <property type="term" value="C:eukaryotic translation initiation factor 4F complex"/>
    <property type="evidence" value="ECO:0007669"/>
    <property type="project" value="TreeGrafter"/>
</dbReference>
<feature type="compositionally biased region" description="Low complexity" evidence="8">
    <location>
        <begin position="1"/>
        <end position="32"/>
    </location>
</feature>
<feature type="compositionally biased region" description="Polar residues" evidence="8">
    <location>
        <begin position="986"/>
        <end position="1000"/>
    </location>
</feature>
<feature type="region of interest" description="Disordered" evidence="8">
    <location>
        <begin position="257"/>
        <end position="307"/>
    </location>
</feature>
<dbReference type="InterPro" id="IPR003890">
    <property type="entry name" value="MIF4G-like_typ-3"/>
</dbReference>
<sequence>MTSTASQPNTTPAPNNTAASSAPSYASAAGATKKPASTPLVVTGATNSSATVNQHAKTSSVSNMNGRSSVTPAVPTVAATPSVNGGSADHSRNGSVTIAANGPNSYLANGGTVSNKPPGIQFGYADASPAMPHSTPQQNSSAPMPIPGAGRAVSPATSPLPIPQLTSGGKPGNTENSFKIGSYTNDGDRIGGRPNSMTQVPFHARRDSAVSQHSDMGHHGQGPSRGGYGGGRGRGGYNSYNNGQMGFPPATNQYPRGQGRGGMPPQQFGRGGMQPYPNSPQTARGSPAMPPAMPGQGTPNMTPVMPVPPAGYSHQFVPPMGGFPQQGPQVKTPIYHEVSLPSKSYNKKKSARLDAENRPSRQPDPSSFSSWQDVGGRPRRLSKRRDSFVDYDRPLRGRGPSFVQQPLLHNPSFLLMNEKGLDLSPGPDGGYERFERLLTATTQTFYPNFDPNRGYMGMPSYPPQMHAPMYPSGSPAPGAFAHPYSPGFVPPQGQPMSRNNSQMSERPASSTGQNQGPIVVSGAPQSHNLQAKLPVVASTPNQFQKPKKAGITIKNAAGEVVNLANLADPKAPSSPAPSIQQSKTPPVIASTPTPPPKSSTPAPHSRTESTAKPDDIKAAFLEQVKKSKESDKADAAEAEAKSKEEERVEAEKKAAEAKAAEEKAAEEAKAAREAKAAEEKKAAEEAKVAQEAKVAKEAKDAEDAKAAAVSKAAEKPAETEDEYMERMIREMEEEDARREAEQAEITAKKNIEKEAAKKKAEADRIAQAAENDRKLKEQEAEMERLEEEKEKAREKARLEAESSGPASVSQILTNKISDLTASQKKDSAETSSKDAANSSAKSIGKERAKPAALNLTPLKTSSVEAPLPSAAMQALKSARFLTMKDEIKYPNGIASPNPALNPAAAKKGGSFKYDSAFLMQFQKVFTEQPSVEFSQQVKALIGDSDGSRSASSRTPAGGSGRQGSRNAAGNFGAFAQPAGGKPLPPGTTSDQRFAMSQGQISRPAIGGPIGSFRGGAFPAGNQMSSRTPSSSMAQSGSRAGSRTQGGRGNTGKRFGAGDNKQNMPLTAGMDLKPIAVTATGWKPKSLAKGAQQPDASGHLDPEVVQRKVKAALNKMTPENFDRISDQILLIAAQSKDEQDGRTLRQVIQLTFEKATDEAHWAAMYAKFCKRMLETMSPEVKDVTIKDKNGNIVNGGALFRKYLLNRCQEDFERGWAVEMPAPKEGETKEMTMLSDEYYAAMAVKRRGLGLVQFIGELFKLGMLTERIMHECVRKLLDFQDQPDEAEIESLSKLLRTIGANLDSTEKGQMMMNAYFERISTLMETPDLPSRLHFMLLDIVDLRRARWVSKEGLKGPKTLEEIRADAEHAAAQKAAENARTNSRNAGGRSQMGRGDARGAFSYQQPTSNQVGMDDLRRLKGSAPRTASSNLTLGPTSMFANSRSSSGRRLGPGGSLSRGGADDSGPPSRSGTPSTHVSMNAFAALANMESENPASPPSTSASPALNHAKPTPPPGEKKEAE</sequence>
<evidence type="ECO:0000256" key="2">
    <source>
        <dbReference type="ARBA" id="ARBA00005775"/>
    </source>
</evidence>
<dbReference type="SUPFAM" id="SSF101489">
    <property type="entry name" value="Eukaryotic initiation factor 4f subunit eIF4g, eIF4e-binding domain"/>
    <property type="match status" value="1"/>
</dbReference>
<evidence type="ECO:0000256" key="1">
    <source>
        <dbReference type="ARBA" id="ARBA00004496"/>
    </source>
</evidence>
<feature type="region of interest" description="Disordered" evidence="8">
    <location>
        <begin position="942"/>
        <end position="1065"/>
    </location>
</feature>
<feature type="compositionally biased region" description="Low complexity" evidence="8">
    <location>
        <begin position="569"/>
        <end position="591"/>
    </location>
</feature>
<feature type="compositionally biased region" description="Polar residues" evidence="8">
    <location>
        <begin position="1422"/>
        <end position="1438"/>
    </location>
</feature>
<feature type="compositionally biased region" description="Low complexity" evidence="8">
    <location>
        <begin position="1461"/>
        <end position="1472"/>
    </location>
</feature>
<dbReference type="GO" id="GO:0003729">
    <property type="term" value="F:mRNA binding"/>
    <property type="evidence" value="ECO:0007669"/>
    <property type="project" value="TreeGrafter"/>
</dbReference>
<feature type="region of interest" description="Disordered" evidence="8">
    <location>
        <begin position="120"/>
        <end position="237"/>
    </location>
</feature>
<comment type="subcellular location">
    <subcellularLocation>
        <location evidence="1">Cytoplasm</location>
    </subcellularLocation>
</comment>
<keyword evidence="4" id="KW-0396">Initiation factor</keyword>
<feature type="compositionally biased region" description="Low complexity" evidence="8">
    <location>
        <begin position="942"/>
        <end position="953"/>
    </location>
</feature>
<dbReference type="OrthoDB" id="514777at2759"/>
<dbReference type="InterPro" id="IPR036211">
    <property type="entry name" value="eIF4G_eIF4E-bd_sf"/>
</dbReference>
<evidence type="ECO:0000313" key="11">
    <source>
        <dbReference type="Proteomes" id="UP000284375"/>
    </source>
</evidence>
<protein>
    <recommendedName>
        <fullName evidence="9">MIF4G domain-containing protein</fullName>
    </recommendedName>
</protein>
<feature type="compositionally biased region" description="Polar residues" evidence="8">
    <location>
        <begin position="363"/>
        <end position="372"/>
    </location>
</feature>
<keyword evidence="7" id="KW-0648">Protein biosynthesis</keyword>
<dbReference type="Gene3D" id="1.20.970.30">
    <property type="entry name" value="eIF4G, eIF4E-binding domain"/>
    <property type="match status" value="1"/>
</dbReference>
<keyword evidence="11" id="KW-1185">Reference proteome</keyword>
<keyword evidence="5" id="KW-0597">Phosphoprotein</keyword>
<comment type="similarity">
    <text evidence="2">Belongs to the eukaryotic initiation factor 4G family.</text>
</comment>
<feature type="compositionally biased region" description="Basic and acidic residues" evidence="8">
    <location>
        <begin position="823"/>
        <end position="832"/>
    </location>
</feature>
<keyword evidence="3" id="KW-0963">Cytoplasm</keyword>
<comment type="caution">
    <text evidence="10">The sequence shown here is derived from an EMBL/GenBank/DDBJ whole genome shotgun (WGS) entry which is preliminary data.</text>
</comment>
<feature type="compositionally biased region" description="Polar residues" evidence="8">
    <location>
        <begin position="173"/>
        <end position="185"/>
    </location>
</feature>
<feature type="compositionally biased region" description="Basic and acidic residues" evidence="8">
    <location>
        <begin position="351"/>
        <end position="361"/>
    </location>
</feature>
<dbReference type="FunFam" id="1.25.40.180:FF:000020">
    <property type="entry name" value="Eukaryotic translation initiation factor subunit"/>
    <property type="match status" value="1"/>
</dbReference>
<feature type="compositionally biased region" description="Gly residues" evidence="8">
    <location>
        <begin position="219"/>
        <end position="236"/>
    </location>
</feature>
<evidence type="ECO:0000256" key="8">
    <source>
        <dbReference type="SAM" id="MobiDB-lite"/>
    </source>
</evidence>
<dbReference type="GO" id="GO:0003743">
    <property type="term" value="F:translation initiation factor activity"/>
    <property type="evidence" value="ECO:0007669"/>
    <property type="project" value="UniProtKB-KW"/>
</dbReference>
<name>A0A423W4D6_CYTCH</name>
<evidence type="ECO:0000256" key="4">
    <source>
        <dbReference type="ARBA" id="ARBA00022540"/>
    </source>
</evidence>
<dbReference type="GO" id="GO:0010494">
    <property type="term" value="C:cytoplasmic stress granule"/>
    <property type="evidence" value="ECO:0007669"/>
    <property type="project" value="UniProtKB-ARBA"/>
</dbReference>
<accession>A0A423W4D6</accession>
<dbReference type="InterPro" id="IPR022745">
    <property type="entry name" value="eIF4G1_eIF4E-bd"/>
</dbReference>
<dbReference type="Proteomes" id="UP000284375">
    <property type="component" value="Unassembled WGS sequence"/>
</dbReference>
<evidence type="ECO:0000256" key="6">
    <source>
        <dbReference type="ARBA" id="ARBA00022884"/>
    </source>
</evidence>
<feature type="region of interest" description="Disordered" evidence="8">
    <location>
        <begin position="1"/>
        <end position="95"/>
    </location>
</feature>
<feature type="compositionally biased region" description="Polar residues" evidence="8">
    <location>
        <begin position="1399"/>
        <end position="1408"/>
    </location>
</feature>
<gene>
    <name evidence="10" type="ORF">VSDG_04380</name>
</gene>
<reference evidence="10 11" key="1">
    <citation type="submission" date="2015-09" db="EMBL/GenBank/DDBJ databases">
        <title>Host preference determinants of Valsa canker pathogens revealed by comparative genomics.</title>
        <authorList>
            <person name="Yin Z."/>
            <person name="Huang L."/>
        </authorList>
    </citation>
    <scope>NUCLEOTIDE SEQUENCE [LARGE SCALE GENOMIC DNA]</scope>
    <source>
        <strain evidence="10 11">YSFL</strain>
    </source>
</reference>
<dbReference type="PANTHER" id="PTHR23253">
    <property type="entry name" value="EUKARYOTIC TRANSLATION INITIATION FACTOR 4 GAMMA"/>
    <property type="match status" value="1"/>
</dbReference>
<feature type="compositionally biased region" description="Basic and acidic residues" evidence="8">
    <location>
        <begin position="605"/>
        <end position="705"/>
    </location>
</feature>
<evidence type="ECO:0000259" key="9">
    <source>
        <dbReference type="SMART" id="SM00543"/>
    </source>
</evidence>
<feature type="compositionally biased region" description="Polar residues" evidence="8">
    <location>
        <begin position="1021"/>
        <end position="1042"/>
    </location>
</feature>
<feature type="compositionally biased region" description="Polar residues" evidence="8">
    <location>
        <begin position="44"/>
        <end position="67"/>
    </location>
</feature>
<feature type="compositionally biased region" description="Basic and acidic residues" evidence="8">
    <location>
        <begin position="712"/>
        <end position="800"/>
    </location>
</feature>
<proteinExistence type="inferred from homology"/>
<dbReference type="Pfam" id="PF12152">
    <property type="entry name" value="eIF_4G1"/>
    <property type="match status" value="1"/>
</dbReference>
<feature type="compositionally biased region" description="Polar residues" evidence="8">
    <location>
        <begin position="804"/>
        <end position="822"/>
    </location>
</feature>
<evidence type="ECO:0000256" key="5">
    <source>
        <dbReference type="ARBA" id="ARBA00022553"/>
    </source>
</evidence>